<evidence type="ECO:0000313" key="14">
    <source>
        <dbReference type="Proteomes" id="UP000094570"/>
    </source>
</evidence>
<proteinExistence type="inferred from homology"/>
<keyword evidence="7 10" id="KW-0479">Metal-binding</keyword>
<evidence type="ECO:0000256" key="3">
    <source>
        <dbReference type="ARBA" id="ARBA00022676"/>
    </source>
</evidence>
<dbReference type="PANTHER" id="PTHR11907">
    <property type="entry name" value="AMIDOPHOSPHORIBOSYLTRANSFERASE"/>
    <property type="match status" value="1"/>
</dbReference>
<dbReference type="InterPro" id="IPR017932">
    <property type="entry name" value="GATase_2_dom"/>
</dbReference>
<dbReference type="PROSITE" id="PS51278">
    <property type="entry name" value="GATASE_TYPE_2"/>
    <property type="match status" value="1"/>
</dbReference>
<dbReference type="InterPro" id="IPR029057">
    <property type="entry name" value="PRTase-like"/>
</dbReference>
<evidence type="ECO:0000256" key="6">
    <source>
        <dbReference type="ARBA" id="ARBA00022962"/>
    </source>
</evidence>
<keyword evidence="7 11" id="KW-0411">Iron-sulfur</keyword>
<dbReference type="GO" id="GO:0009113">
    <property type="term" value="P:purine nucleobase biosynthetic process"/>
    <property type="evidence" value="ECO:0007669"/>
    <property type="project" value="UniProtKB-UniRule"/>
</dbReference>
<dbReference type="PIRSF" id="PIRSF000485">
    <property type="entry name" value="Amd_phspho_trans"/>
    <property type="match status" value="1"/>
</dbReference>
<organism evidence="13 14">
    <name type="scientific">Fervidobacterium thailandense</name>
    <dbReference type="NCBI Taxonomy" id="1008305"/>
    <lineage>
        <taxon>Bacteria</taxon>
        <taxon>Thermotogati</taxon>
        <taxon>Thermotogota</taxon>
        <taxon>Thermotogae</taxon>
        <taxon>Thermotogales</taxon>
        <taxon>Fervidobacteriaceae</taxon>
        <taxon>Fervidobacterium</taxon>
    </lineage>
</organism>
<comment type="caution">
    <text evidence="13">The sequence shown here is derived from an EMBL/GenBank/DDBJ whole genome shotgun (WGS) entry which is preliminary data.</text>
</comment>
<dbReference type="Proteomes" id="UP000094570">
    <property type="component" value="Unassembled WGS sequence"/>
</dbReference>
<keyword evidence="7 11" id="KW-0408">Iron</keyword>
<keyword evidence="7" id="KW-0004">4Fe-4S</keyword>
<feature type="binding site" evidence="7 11">
    <location>
        <position position="373"/>
    </location>
    <ligand>
        <name>[4Fe-4S] cluster</name>
        <dbReference type="ChEBI" id="CHEBI:49883"/>
    </ligand>
</feature>
<evidence type="ECO:0000313" key="13">
    <source>
        <dbReference type="EMBL" id="ODN30275.1"/>
    </source>
</evidence>
<dbReference type="SUPFAM" id="SSF56235">
    <property type="entry name" value="N-terminal nucleophile aminohydrolases (Ntn hydrolases)"/>
    <property type="match status" value="1"/>
</dbReference>
<evidence type="ECO:0000256" key="4">
    <source>
        <dbReference type="ARBA" id="ARBA00022679"/>
    </source>
</evidence>
<evidence type="ECO:0000259" key="12">
    <source>
        <dbReference type="PROSITE" id="PS51278"/>
    </source>
</evidence>
<sequence>MCGIAGAWNVVDSYNVIHDLLLALQHRGQQAAGVVLEGFKSVKGLGLVESVLTDERFVEGSKGIGHVRYSTFGSISEIQPISAHTLKGTIAIAHNGNIYDAPLRRKFVMENGGIFSTTLDSELFIHYFSIAPYTDPVNSLQWTLSRIPAAYALLVMHETFIAAARDPFGIRPLFYGRYDDGYVVASEDAALHAIGATDIAEIDPGTMVLFDETNQPKVIRFAERKDRFCSFEFVYFARPDSNFYGVNVHEVRKKLGQKLFEESKVYADVIVPVLDSGFSGAIGYSLVSGIPLDLGLIRNHYLGRSFIMPKDRQNIVRRKLAPIKSVIDGREVILIDDSIVRGTTMRIIVEMVREAGAKRIYVGIHSPPVKGPCYYGIDTSRRSELIASNLEIEELAKSIGADRIFYLSVERFKEVFEKCGVKGICTGCFDLEYPVQ</sequence>
<dbReference type="InterPro" id="IPR000836">
    <property type="entry name" value="PRTase_dom"/>
</dbReference>
<keyword evidence="3 7" id="KW-0328">Glycosyltransferase</keyword>
<dbReference type="CDD" id="cd06223">
    <property type="entry name" value="PRTases_typeI"/>
    <property type="match status" value="1"/>
</dbReference>
<evidence type="ECO:0000256" key="11">
    <source>
        <dbReference type="PIRSR" id="PIRSR000485-3"/>
    </source>
</evidence>
<comment type="similarity">
    <text evidence="2 7 8">In the C-terminal section; belongs to the purine/pyrimidine phosphoribosyltransferase family.</text>
</comment>
<dbReference type="OrthoDB" id="9801213at2"/>
<dbReference type="EC" id="2.4.2.14" evidence="7"/>
<name>A0A1E3G1Z3_9BACT</name>
<feature type="binding site" evidence="7 10">
    <location>
        <position position="336"/>
    </location>
    <ligand>
        <name>Mg(2+)</name>
        <dbReference type="ChEBI" id="CHEBI:18420"/>
    </ligand>
</feature>
<comment type="cofactor">
    <cofactor evidence="7 10">
        <name>Mg(2+)</name>
        <dbReference type="ChEBI" id="CHEBI:18420"/>
    </cofactor>
    <text evidence="7 10">Binds 1 Mg(2+) ion per subunit.</text>
</comment>
<dbReference type="GO" id="GO:0004044">
    <property type="term" value="F:amidophosphoribosyltransferase activity"/>
    <property type="evidence" value="ECO:0007669"/>
    <property type="project" value="UniProtKB-UniRule"/>
</dbReference>
<dbReference type="GO" id="GO:0006189">
    <property type="term" value="P:'de novo' IMP biosynthetic process"/>
    <property type="evidence" value="ECO:0007669"/>
    <property type="project" value="UniProtKB-UniRule"/>
</dbReference>
<keyword evidence="5 7" id="KW-0658">Purine biosynthesis</keyword>
<keyword evidence="6 7" id="KW-0315">Glutamine amidotransferase</keyword>
<accession>A0A1E3G1Z3</accession>
<comment type="catalytic activity">
    <reaction evidence="7 8">
        <text>5-phospho-beta-D-ribosylamine + L-glutamate + diphosphate = 5-phospho-alpha-D-ribose 1-diphosphate + L-glutamine + H2O</text>
        <dbReference type="Rhea" id="RHEA:14905"/>
        <dbReference type="ChEBI" id="CHEBI:15377"/>
        <dbReference type="ChEBI" id="CHEBI:29985"/>
        <dbReference type="ChEBI" id="CHEBI:33019"/>
        <dbReference type="ChEBI" id="CHEBI:58017"/>
        <dbReference type="ChEBI" id="CHEBI:58359"/>
        <dbReference type="ChEBI" id="CHEBI:58681"/>
        <dbReference type="EC" id="2.4.2.14"/>
    </reaction>
</comment>
<comment type="cofactor">
    <cofactor evidence="7 11">
        <name>[4Fe-4S] cluster</name>
        <dbReference type="ChEBI" id="CHEBI:49883"/>
    </cofactor>
    <text evidence="7 11">Binds 1 [4Fe-4S] cluster per subunit.</text>
</comment>
<feature type="domain" description="Glutamine amidotransferase type-2" evidence="12">
    <location>
        <begin position="2"/>
        <end position="213"/>
    </location>
</feature>
<dbReference type="HAMAP" id="MF_01931">
    <property type="entry name" value="PurF"/>
    <property type="match status" value="1"/>
</dbReference>
<dbReference type="InterPro" id="IPR005854">
    <property type="entry name" value="PurF"/>
</dbReference>
<dbReference type="SUPFAM" id="SSF53271">
    <property type="entry name" value="PRTase-like"/>
    <property type="match status" value="1"/>
</dbReference>
<dbReference type="GO" id="GO:0000287">
    <property type="term" value="F:magnesium ion binding"/>
    <property type="evidence" value="ECO:0007669"/>
    <property type="project" value="UniProtKB-UniRule"/>
</dbReference>
<gene>
    <name evidence="7" type="primary">purF</name>
    <name evidence="13" type="ORF">A4H02_06185</name>
</gene>
<evidence type="ECO:0000256" key="10">
    <source>
        <dbReference type="PIRSR" id="PIRSR000485-2"/>
    </source>
</evidence>
<dbReference type="AlphaFoldDB" id="A0A1E3G1Z3"/>
<comment type="pathway">
    <text evidence="1 7 8">Purine metabolism; IMP biosynthesis via de novo pathway; N(1)-(5-phospho-D-ribosyl)glycinamide from 5-phospho-alpha-D-ribose 1-diphosphate: step 1/2.</text>
</comment>
<dbReference type="RefSeq" id="WP_069293300.1">
    <property type="nucleotide sequence ID" value="NZ_CP140110.1"/>
</dbReference>
<dbReference type="STRING" id="1008305.A4H02_06185"/>
<keyword evidence="7 10" id="KW-0460">Magnesium</keyword>
<evidence type="ECO:0000256" key="9">
    <source>
        <dbReference type="PIRSR" id="PIRSR000485-1"/>
    </source>
</evidence>
<dbReference type="EMBL" id="LWAF01000008">
    <property type="protein sequence ID" value="ODN30275.1"/>
    <property type="molecule type" value="Genomic_DNA"/>
</dbReference>
<feature type="binding site" evidence="7 11">
    <location>
        <position position="229"/>
    </location>
    <ligand>
        <name>[4Fe-4S] cluster</name>
        <dbReference type="ChEBI" id="CHEBI:49883"/>
    </ligand>
</feature>
<keyword evidence="14" id="KW-1185">Reference proteome</keyword>
<evidence type="ECO:0000256" key="2">
    <source>
        <dbReference type="ARBA" id="ARBA00010138"/>
    </source>
</evidence>
<dbReference type="Pfam" id="PF13537">
    <property type="entry name" value="GATase_7"/>
    <property type="match status" value="1"/>
</dbReference>
<evidence type="ECO:0000256" key="1">
    <source>
        <dbReference type="ARBA" id="ARBA00005209"/>
    </source>
</evidence>
<evidence type="ECO:0000256" key="8">
    <source>
        <dbReference type="PIRNR" id="PIRNR000485"/>
    </source>
</evidence>
<feature type="binding site" evidence="7 11">
    <location>
        <position position="428"/>
    </location>
    <ligand>
        <name>[4Fe-4S] cluster</name>
        <dbReference type="ChEBI" id="CHEBI:49883"/>
    </ligand>
</feature>
<keyword evidence="4 7" id="KW-0808">Transferase</keyword>
<reference evidence="14" key="1">
    <citation type="submission" date="2016-04" db="EMBL/GenBank/DDBJ databases">
        <title>The genome sequence project of a novel Fervidobacterium isolate from a hot spring in Thailand.</title>
        <authorList>
            <person name="Gonzalez J.M."/>
            <person name="Cuecas A."/>
            <person name="Kanoksilapatham W."/>
        </authorList>
    </citation>
    <scope>NUCLEOTIDE SEQUENCE [LARGE SCALE GENOMIC DNA]</scope>
    <source>
        <strain evidence="14">FC2004</strain>
    </source>
</reference>
<dbReference type="InterPro" id="IPR029055">
    <property type="entry name" value="Ntn_hydrolases_N"/>
</dbReference>
<dbReference type="GO" id="GO:0051539">
    <property type="term" value="F:4 iron, 4 sulfur cluster binding"/>
    <property type="evidence" value="ECO:0007669"/>
    <property type="project" value="UniProtKB-KW"/>
</dbReference>
<feature type="binding site" evidence="7 10">
    <location>
        <position position="337"/>
    </location>
    <ligand>
        <name>Mg(2+)</name>
        <dbReference type="ChEBI" id="CHEBI:18420"/>
    </ligand>
</feature>
<dbReference type="NCBIfam" id="TIGR01134">
    <property type="entry name" value="purF"/>
    <property type="match status" value="1"/>
</dbReference>
<comment type="function">
    <text evidence="7">Catalyzes the formation of phosphoribosylamine from phosphoribosylpyrophosphate (PRPP) and glutamine.</text>
</comment>
<feature type="active site" description="Nucleophile" evidence="7 9">
    <location>
        <position position="2"/>
    </location>
</feature>
<feature type="binding site" evidence="7 10">
    <location>
        <position position="276"/>
    </location>
    <ligand>
        <name>Mg(2+)</name>
        <dbReference type="ChEBI" id="CHEBI:18420"/>
    </ligand>
</feature>
<evidence type="ECO:0000256" key="5">
    <source>
        <dbReference type="ARBA" id="ARBA00022755"/>
    </source>
</evidence>
<protein>
    <recommendedName>
        <fullName evidence="7">Amidophosphoribosyltransferase</fullName>
        <shortName evidence="7">ATase</shortName>
        <ecNumber evidence="7">2.4.2.14</ecNumber>
    </recommendedName>
    <alternativeName>
        <fullName evidence="7">Glutamine phosphoribosylpyrophosphate amidotransferase</fullName>
        <shortName evidence="7">GPATase</shortName>
    </alternativeName>
</protein>
<dbReference type="UniPathway" id="UPA00074">
    <property type="reaction ID" value="UER00124"/>
</dbReference>
<feature type="binding site" evidence="7 11">
    <location>
        <position position="425"/>
    </location>
    <ligand>
        <name>[4Fe-4S] cluster</name>
        <dbReference type="ChEBI" id="CHEBI:49883"/>
    </ligand>
</feature>
<dbReference type="Gene3D" id="3.60.20.10">
    <property type="entry name" value="Glutamine Phosphoribosylpyrophosphate, subunit 1, domain 1"/>
    <property type="match status" value="1"/>
</dbReference>
<evidence type="ECO:0000256" key="7">
    <source>
        <dbReference type="HAMAP-Rule" id="MF_01931"/>
    </source>
</evidence>
<dbReference type="Gene3D" id="3.40.50.2020">
    <property type="match status" value="1"/>
</dbReference>